<reference evidence="1 2" key="1">
    <citation type="journal article" date="2011" name="J. Bacteriol.">
        <title>Genome sequence of Brevibacillus laterosporus LMG 15441, a pathogen of invertebrates.</title>
        <authorList>
            <person name="Djukic M."/>
            <person name="Poehlein A."/>
            <person name="Thurmer A."/>
            <person name="Daniel R."/>
        </authorList>
    </citation>
    <scope>NUCLEOTIDE SEQUENCE [LARGE SCALE GENOMIC DNA]</scope>
    <source>
        <strain evidence="1 2">LMG 15441</strain>
    </source>
</reference>
<name>A0A075R0H4_BRELA</name>
<dbReference type="HOGENOM" id="CLU_3115297_0_0_9"/>
<dbReference type="RefSeq" id="WP_154071883.1">
    <property type="nucleotide sequence ID" value="NZ_CP007806.1"/>
</dbReference>
<keyword evidence="2" id="KW-1185">Reference proteome</keyword>
<dbReference type="EMBL" id="CP007806">
    <property type="protein sequence ID" value="AIG26102.1"/>
    <property type="molecule type" value="Genomic_DNA"/>
</dbReference>
<gene>
    <name evidence="1" type="ORF">BRLA_c017790</name>
</gene>
<protein>
    <submittedName>
        <fullName evidence="1">Uncharacterized protein</fullName>
    </submittedName>
</protein>
<dbReference type="AlphaFoldDB" id="A0A075R0H4"/>
<evidence type="ECO:0000313" key="2">
    <source>
        <dbReference type="Proteomes" id="UP000005850"/>
    </source>
</evidence>
<dbReference type="Proteomes" id="UP000005850">
    <property type="component" value="Chromosome"/>
</dbReference>
<evidence type="ECO:0000313" key="1">
    <source>
        <dbReference type="EMBL" id="AIG26102.1"/>
    </source>
</evidence>
<organism evidence="1 2">
    <name type="scientific">Brevibacillus laterosporus LMG 15441</name>
    <dbReference type="NCBI Taxonomy" id="1042163"/>
    <lineage>
        <taxon>Bacteria</taxon>
        <taxon>Bacillati</taxon>
        <taxon>Bacillota</taxon>
        <taxon>Bacilli</taxon>
        <taxon>Bacillales</taxon>
        <taxon>Paenibacillaceae</taxon>
        <taxon>Brevibacillus</taxon>
    </lineage>
</organism>
<proteinExistence type="predicted"/>
<dbReference type="KEGG" id="blr:BRLA_c017790"/>
<accession>A0A075R0H4</accession>
<sequence length="50" mass="5971">MTEPEWVFDSSWRDDPRYHLSEDVLMAEPDWSIQYTCITSDPSWSDEPGY</sequence>